<proteinExistence type="predicted"/>
<dbReference type="Proteomes" id="UP001164539">
    <property type="component" value="Chromosome 1"/>
</dbReference>
<gene>
    <name evidence="1" type="ORF">OWV82_001830</name>
</gene>
<keyword evidence="2" id="KW-1185">Reference proteome</keyword>
<evidence type="ECO:0000313" key="1">
    <source>
        <dbReference type="EMBL" id="KAJ4728980.1"/>
    </source>
</evidence>
<organism evidence="1 2">
    <name type="scientific">Melia azedarach</name>
    <name type="common">Chinaberry tree</name>
    <dbReference type="NCBI Taxonomy" id="155640"/>
    <lineage>
        <taxon>Eukaryota</taxon>
        <taxon>Viridiplantae</taxon>
        <taxon>Streptophyta</taxon>
        <taxon>Embryophyta</taxon>
        <taxon>Tracheophyta</taxon>
        <taxon>Spermatophyta</taxon>
        <taxon>Magnoliopsida</taxon>
        <taxon>eudicotyledons</taxon>
        <taxon>Gunneridae</taxon>
        <taxon>Pentapetalae</taxon>
        <taxon>rosids</taxon>
        <taxon>malvids</taxon>
        <taxon>Sapindales</taxon>
        <taxon>Meliaceae</taxon>
        <taxon>Melia</taxon>
    </lineage>
</organism>
<reference evidence="1 2" key="1">
    <citation type="journal article" date="2023" name="Science">
        <title>Complex scaffold remodeling in plant triterpene biosynthesis.</title>
        <authorList>
            <person name="De La Pena R."/>
            <person name="Hodgson H."/>
            <person name="Liu J.C."/>
            <person name="Stephenson M.J."/>
            <person name="Martin A.C."/>
            <person name="Owen C."/>
            <person name="Harkess A."/>
            <person name="Leebens-Mack J."/>
            <person name="Jimenez L.E."/>
            <person name="Osbourn A."/>
            <person name="Sattely E.S."/>
        </authorList>
    </citation>
    <scope>NUCLEOTIDE SEQUENCE [LARGE SCALE GENOMIC DNA]</scope>
    <source>
        <strain evidence="2">cv. JPN11</strain>
        <tissue evidence="1">Leaf</tissue>
    </source>
</reference>
<accession>A0ACC1YYW9</accession>
<dbReference type="EMBL" id="CM051394">
    <property type="protein sequence ID" value="KAJ4728980.1"/>
    <property type="molecule type" value="Genomic_DNA"/>
</dbReference>
<comment type="caution">
    <text evidence="1">The sequence shown here is derived from an EMBL/GenBank/DDBJ whole genome shotgun (WGS) entry which is preliminary data.</text>
</comment>
<evidence type="ECO:0000313" key="2">
    <source>
        <dbReference type="Proteomes" id="UP001164539"/>
    </source>
</evidence>
<protein>
    <submittedName>
        <fullName evidence="1">Protein JASON</fullName>
    </submittedName>
</protein>
<name>A0ACC1YYW9_MELAZ</name>
<sequence>MISSLLNREISRICRSALRFLDITVSRAMGCFFGCFRIKDDRSRISHSTCRKRTEPVISDNRLSSLFLSEEKEETWSNDIENQRLESPQIGKSLKDEAKFLKACGTLPETPAEIRKASQKLKGSPYEKDAESSKFHSWLPNTSIMKLQLDRQCDQPSTPIKLSEEQGSRSASLEHTPSSCISNVYNTGRISSSSTDGSDAGNDDTEVKVHANETDGITSVSPWISGTNARCRSKSVRFECDFDESSSKGSSGNVFQNSGKYESPGKQSMSKPSPNPTPLKLSDDMQTPGTLFPANLKSLANGNARIRSQYLNSILNPVENASQLKALKDESFDSVQSVELRESLEPLENATPKAEARTKENSVGKDLKVEASLSTWLKPPSSPYDDENQNFGAATATRKNRYFGRTPGDRPIIGMVAAHWNEDETSQVAPKWWDGNGIPNSTNKYKEDQKVSWHATPFEERLEKALSEESFVSQRKNIKQSPMDFDETEETDTAFSQLRPSPHSKSVVSY</sequence>